<name>W9GLU2_9MICO</name>
<evidence type="ECO:0000313" key="2">
    <source>
        <dbReference type="EMBL" id="EWT05808.1"/>
    </source>
</evidence>
<proteinExistence type="predicted"/>
<accession>W9GLU2</accession>
<dbReference type="Gene3D" id="3.30.2310.20">
    <property type="entry name" value="RelE-like"/>
    <property type="match status" value="1"/>
</dbReference>
<comment type="caution">
    <text evidence="2">The sequence shown here is derived from an EMBL/GenBank/DDBJ whole genome shotgun (WGS) entry which is preliminary data.</text>
</comment>
<dbReference type="AlphaFoldDB" id="W9GLU2"/>
<dbReference type="InterPro" id="IPR035093">
    <property type="entry name" value="RelE/ParE_toxin_dom_sf"/>
</dbReference>
<evidence type="ECO:0000313" key="3">
    <source>
        <dbReference type="Proteomes" id="UP000019494"/>
    </source>
</evidence>
<evidence type="ECO:0000256" key="1">
    <source>
        <dbReference type="ARBA" id="ARBA00022649"/>
    </source>
</evidence>
<dbReference type="InterPro" id="IPR007712">
    <property type="entry name" value="RelE/ParE_toxin"/>
</dbReference>
<reference evidence="3" key="1">
    <citation type="submission" date="2013-08" db="EMBL/GenBank/DDBJ databases">
        <title>Intrasporangium oryzae NRRL B-24470.</title>
        <authorList>
            <person name="Liu H."/>
            <person name="Wang G."/>
        </authorList>
    </citation>
    <scope>NUCLEOTIDE SEQUENCE [LARGE SCALE GENOMIC DNA]</scope>
    <source>
        <strain evidence="3">Q5-1</strain>
    </source>
</reference>
<dbReference type="Pfam" id="PF05016">
    <property type="entry name" value="ParE_toxin"/>
    <property type="match status" value="1"/>
</dbReference>
<organism evidence="2 3">
    <name type="scientific">Intrasporangium chromatireducens Q5-1</name>
    <dbReference type="NCBI Taxonomy" id="584657"/>
    <lineage>
        <taxon>Bacteria</taxon>
        <taxon>Bacillati</taxon>
        <taxon>Actinomycetota</taxon>
        <taxon>Actinomycetes</taxon>
        <taxon>Micrococcales</taxon>
        <taxon>Intrasporangiaceae</taxon>
        <taxon>Intrasporangium</taxon>
    </lineage>
</organism>
<gene>
    <name evidence="2" type="ORF">N864_01970</name>
</gene>
<keyword evidence="3" id="KW-1185">Reference proteome</keyword>
<protein>
    <submittedName>
        <fullName evidence="2">Plasmid stabilization protein</fullName>
    </submittedName>
</protein>
<dbReference type="Proteomes" id="UP000019494">
    <property type="component" value="Unassembled WGS sequence"/>
</dbReference>
<keyword evidence="1" id="KW-1277">Toxin-antitoxin system</keyword>
<dbReference type="OrthoDB" id="9814952at2"/>
<sequence length="104" mass="11644">MTGRVVYTPEAEQQLDHLDDWISDKASPETAREFVRAVMDHCEGILLFPLAGRDRSDIRPGMRTTTFKKRTLIAYAVDESGDEVVVSVLGVFSGGQDWESTLRV</sequence>
<dbReference type="EMBL" id="AWQS01000085">
    <property type="protein sequence ID" value="EWT05808.1"/>
    <property type="molecule type" value="Genomic_DNA"/>
</dbReference>